<feature type="compositionally biased region" description="Pro residues" evidence="1">
    <location>
        <begin position="125"/>
        <end position="144"/>
    </location>
</feature>
<dbReference type="InParanoid" id="K2R6C6"/>
<accession>K2R6C6</accession>
<proteinExistence type="predicted"/>
<dbReference type="EMBL" id="AHHD01000569">
    <property type="protein sequence ID" value="EKG09743.1"/>
    <property type="molecule type" value="Genomic_DNA"/>
</dbReference>
<feature type="compositionally biased region" description="Basic residues" evidence="1">
    <location>
        <begin position="1"/>
        <end position="12"/>
    </location>
</feature>
<comment type="caution">
    <text evidence="2">The sequence shown here is derived from an EMBL/GenBank/DDBJ whole genome shotgun (WGS) entry which is preliminary data.</text>
</comment>
<name>K2R6C6_MACPH</name>
<gene>
    <name evidence="2" type="ORF">MPH_13176</name>
</gene>
<feature type="region of interest" description="Disordered" evidence="1">
    <location>
        <begin position="1"/>
        <end position="48"/>
    </location>
</feature>
<organism evidence="2 3">
    <name type="scientific">Macrophomina phaseolina (strain MS6)</name>
    <name type="common">Charcoal rot fungus</name>
    <dbReference type="NCBI Taxonomy" id="1126212"/>
    <lineage>
        <taxon>Eukaryota</taxon>
        <taxon>Fungi</taxon>
        <taxon>Dikarya</taxon>
        <taxon>Ascomycota</taxon>
        <taxon>Pezizomycotina</taxon>
        <taxon>Dothideomycetes</taxon>
        <taxon>Dothideomycetes incertae sedis</taxon>
        <taxon>Botryosphaeriales</taxon>
        <taxon>Botryosphaeriaceae</taxon>
        <taxon>Macrophomina</taxon>
    </lineage>
</organism>
<evidence type="ECO:0000313" key="3">
    <source>
        <dbReference type="Proteomes" id="UP000007129"/>
    </source>
</evidence>
<dbReference type="AlphaFoldDB" id="K2R6C6"/>
<sequence>MARTTRSRHKPSCRSCSKPRLDSPERHQAKGPRQAKPGETRRHLNRTRGYSDLSLYKVGGSSTTASLFPNPAAGLQIFSSFLTHSSRASLVDRAHSIFDKQAASLPTNITNHRKWPPLSLSPSSPLRPRPSSPPPSTRSRPPLPTWASGTRYVEDSKLTRIAIL</sequence>
<dbReference type="HOGENOM" id="CLU_1619360_0_0_1"/>
<protein>
    <submittedName>
        <fullName evidence="2">Uncharacterized protein</fullName>
    </submittedName>
</protein>
<feature type="compositionally biased region" description="Basic and acidic residues" evidence="1">
    <location>
        <begin position="19"/>
        <end position="28"/>
    </location>
</feature>
<dbReference type="Proteomes" id="UP000007129">
    <property type="component" value="Unassembled WGS sequence"/>
</dbReference>
<evidence type="ECO:0000256" key="1">
    <source>
        <dbReference type="SAM" id="MobiDB-lite"/>
    </source>
</evidence>
<dbReference type="VEuPathDB" id="FungiDB:MPH_13176"/>
<reference evidence="2 3" key="1">
    <citation type="journal article" date="2012" name="BMC Genomics">
        <title>Tools to kill: Genome of one of the most destructive plant pathogenic fungi Macrophomina phaseolina.</title>
        <authorList>
            <person name="Islam M.S."/>
            <person name="Haque M.S."/>
            <person name="Islam M.M."/>
            <person name="Emdad E.M."/>
            <person name="Halim A."/>
            <person name="Hossen Q.M.M."/>
            <person name="Hossain M.Z."/>
            <person name="Ahmed B."/>
            <person name="Rahim S."/>
            <person name="Rahman M.S."/>
            <person name="Alam M.M."/>
            <person name="Hou S."/>
            <person name="Wan X."/>
            <person name="Saito J.A."/>
            <person name="Alam M."/>
        </authorList>
    </citation>
    <scope>NUCLEOTIDE SEQUENCE [LARGE SCALE GENOMIC DNA]</scope>
    <source>
        <strain evidence="2 3">MS6</strain>
    </source>
</reference>
<feature type="region of interest" description="Disordered" evidence="1">
    <location>
        <begin position="108"/>
        <end position="148"/>
    </location>
</feature>
<evidence type="ECO:0000313" key="2">
    <source>
        <dbReference type="EMBL" id="EKG09743.1"/>
    </source>
</evidence>